<comment type="caution">
    <text evidence="1">The sequence shown here is derived from an EMBL/GenBank/DDBJ whole genome shotgun (WGS) entry which is preliminary data.</text>
</comment>
<evidence type="ECO:0000313" key="1">
    <source>
        <dbReference type="EMBL" id="MBS3849478.1"/>
    </source>
</evidence>
<dbReference type="EMBL" id="JAGXTP010000001">
    <property type="protein sequence ID" value="MBS3849478.1"/>
    <property type="molecule type" value="Genomic_DNA"/>
</dbReference>
<dbReference type="RefSeq" id="WP_212658947.1">
    <property type="nucleotide sequence ID" value="NZ_JAGXTP010000001.1"/>
</dbReference>
<sequence>MRVAFILFLTLLGALVSFTVTALGQGRDQAVFAFGGRYVDGYFEHALAPLVADYEDNVVLGAGYQKFLAEPLPDFHLGVEAGLALRGGQQASGEVWAGAVARYDGWTIGEQLRISPAFTFGLSAVTNSIGVEAERAADRHADPGLLFYLAPEINLSAPDNPDTELFYRVQHRSGAWGTMGDMFDGHNAQVIGLRHHF</sequence>
<name>A0A942E753_9HYPH</name>
<accession>A0A942E753</accession>
<organism evidence="1 2">
    <name type="scientific">Devosia litorisediminis</name>
    <dbReference type="NCBI Taxonomy" id="2829817"/>
    <lineage>
        <taxon>Bacteria</taxon>
        <taxon>Pseudomonadati</taxon>
        <taxon>Pseudomonadota</taxon>
        <taxon>Alphaproteobacteria</taxon>
        <taxon>Hyphomicrobiales</taxon>
        <taxon>Devosiaceae</taxon>
        <taxon>Devosia</taxon>
    </lineage>
</organism>
<gene>
    <name evidence="1" type="ORF">KD146_12290</name>
</gene>
<proteinExistence type="predicted"/>
<dbReference type="AlphaFoldDB" id="A0A942E753"/>
<dbReference type="Proteomes" id="UP000678281">
    <property type="component" value="Unassembled WGS sequence"/>
</dbReference>
<reference evidence="1" key="1">
    <citation type="submission" date="2021-04" db="EMBL/GenBank/DDBJ databases">
        <title>Devosia litorisediminis sp. nov., isolated from a sand dune.</title>
        <authorList>
            <person name="Park S."/>
            <person name="Yoon J.-H."/>
        </authorList>
    </citation>
    <scope>NUCLEOTIDE SEQUENCE</scope>
    <source>
        <strain evidence="1">BSSL-BM10</strain>
    </source>
</reference>
<protein>
    <submittedName>
        <fullName evidence="1">Uncharacterized protein</fullName>
    </submittedName>
</protein>
<keyword evidence="2" id="KW-1185">Reference proteome</keyword>
<evidence type="ECO:0000313" key="2">
    <source>
        <dbReference type="Proteomes" id="UP000678281"/>
    </source>
</evidence>